<organism evidence="1 2">
    <name type="scientific">Agathobacter rectalis</name>
    <dbReference type="NCBI Taxonomy" id="39491"/>
    <lineage>
        <taxon>Bacteria</taxon>
        <taxon>Bacillati</taxon>
        <taxon>Bacillota</taxon>
        <taxon>Clostridia</taxon>
        <taxon>Lachnospirales</taxon>
        <taxon>Lachnospiraceae</taxon>
        <taxon>Agathobacter</taxon>
    </lineage>
</organism>
<evidence type="ECO:0000313" key="2">
    <source>
        <dbReference type="Proteomes" id="UP000284835"/>
    </source>
</evidence>
<proteinExistence type="predicted"/>
<dbReference type="Proteomes" id="UP000284835">
    <property type="component" value="Unassembled WGS sequence"/>
</dbReference>
<protein>
    <recommendedName>
        <fullName evidence="3">Rpn family recombination-promoting nuclease/putative transposase</fullName>
    </recommendedName>
</protein>
<evidence type="ECO:0008006" key="3">
    <source>
        <dbReference type="Google" id="ProtNLM"/>
    </source>
</evidence>
<reference evidence="1 2" key="1">
    <citation type="submission" date="2018-08" db="EMBL/GenBank/DDBJ databases">
        <title>A genome reference for cultivated species of the human gut microbiota.</title>
        <authorList>
            <person name="Zou Y."/>
            <person name="Xue W."/>
            <person name="Luo G."/>
        </authorList>
    </citation>
    <scope>NUCLEOTIDE SEQUENCE [LARGE SCALE GENOMIC DNA]</scope>
    <source>
        <strain evidence="1 2">AM30-13AC</strain>
    </source>
</reference>
<accession>A0A414HZ79</accession>
<dbReference type="Pfam" id="PF12784">
    <property type="entry name" value="PDDEXK_2"/>
    <property type="match status" value="1"/>
</dbReference>
<evidence type="ECO:0000313" key="1">
    <source>
        <dbReference type="EMBL" id="RHD95039.1"/>
    </source>
</evidence>
<dbReference type="AlphaFoldDB" id="A0A414HZ79"/>
<sequence>MKGKRGKMSLEQYSKATRETAENLRIIDDALFRLMAEREGVCQEILRTLLDMPNLDVVNVNSQSVVKSLHREVTLDALCILENGEYVNIEMQKGACNDDIARTRFHAASLTSAYTPKGTDFADIPQVKILYITEYDALNNKQAVTHVKRCMKTNDGFIPISDKEDIFFANTAIKENSDKSELLQLFLRKDAFDDAKFPELSKAVKYFKETEGGRSEVCKTVENYAMDYALDYAKTYAKKERIDAIQNMLELGLSKEQILTKYSEEEIKMAEKDMLAQV</sequence>
<dbReference type="EMBL" id="QSJS01000007">
    <property type="protein sequence ID" value="RHD95039.1"/>
    <property type="molecule type" value="Genomic_DNA"/>
</dbReference>
<gene>
    <name evidence="1" type="ORF">DW775_07025</name>
</gene>
<comment type="caution">
    <text evidence="1">The sequence shown here is derived from an EMBL/GenBank/DDBJ whole genome shotgun (WGS) entry which is preliminary data.</text>
</comment>
<name>A0A414HZ79_9FIRM</name>